<sequence>MAISDEERALRENDVRQARASTELEGGRTSDEARAIQDAYARGEIDQDELMRRTRAYLNLPEKS</sequence>
<dbReference type="OrthoDB" id="3838015at2"/>
<evidence type="ECO:0000256" key="1">
    <source>
        <dbReference type="SAM" id="MobiDB-lite"/>
    </source>
</evidence>
<comment type="caution">
    <text evidence="4">The sequence shown here is derived from an EMBL/GenBank/DDBJ whole genome shotgun (WGS) entry which is preliminary data.</text>
</comment>
<dbReference type="InterPro" id="IPR041535">
    <property type="entry name" value="VbhA"/>
</dbReference>
<feature type="compositionally biased region" description="Basic and acidic residues" evidence="1">
    <location>
        <begin position="1"/>
        <end position="17"/>
    </location>
</feature>
<feature type="region of interest" description="Disordered" evidence="1">
    <location>
        <begin position="1"/>
        <end position="33"/>
    </location>
</feature>
<dbReference type="InterPro" id="IPR043038">
    <property type="entry name" value="VbhA_sf"/>
</dbReference>
<dbReference type="Proteomes" id="UP000290517">
    <property type="component" value="Unassembled WGS sequence"/>
</dbReference>
<gene>
    <name evidence="3" type="ORF">EQW73_17250</name>
    <name evidence="4" type="ORF">EQW78_15330</name>
</gene>
<evidence type="ECO:0000259" key="2">
    <source>
        <dbReference type="Pfam" id="PF18495"/>
    </source>
</evidence>
<dbReference type="Pfam" id="PF18495">
    <property type="entry name" value="VbhA"/>
    <property type="match status" value="1"/>
</dbReference>
<dbReference type="CDD" id="cd11586">
    <property type="entry name" value="VbhA_like"/>
    <property type="match status" value="1"/>
</dbReference>
<dbReference type="EMBL" id="SDJQ01000021">
    <property type="protein sequence ID" value="RXR31953.1"/>
    <property type="molecule type" value="Genomic_DNA"/>
</dbReference>
<proteinExistence type="predicted"/>
<name>A0A4Q1KPF0_9CELL</name>
<feature type="domain" description="Antitoxin VbhA" evidence="2">
    <location>
        <begin position="11"/>
        <end position="56"/>
    </location>
</feature>
<accession>A0A4Q1KPF0</accession>
<reference evidence="5 6" key="1">
    <citation type="submission" date="2019-01" db="EMBL/GenBank/DDBJ databases">
        <title>Oerskovia turbata Genome sequencing and assembly.</title>
        <authorList>
            <person name="Dou T."/>
        </authorList>
    </citation>
    <scope>NUCLEOTIDE SEQUENCE [LARGE SCALE GENOMIC DNA]</scope>
    <source>
        <strain evidence="4 5">JCM12123</strain>
        <strain evidence="3 6">JCM3160</strain>
    </source>
</reference>
<dbReference type="RefSeq" id="WP_030152486.1">
    <property type="nucleotide sequence ID" value="NZ_JOFV01000015.1"/>
</dbReference>
<keyword evidence="6" id="KW-1185">Reference proteome</keyword>
<dbReference type="InterPro" id="IPR033788">
    <property type="entry name" value="VbhA-like"/>
</dbReference>
<organism evidence="4 5">
    <name type="scientific">Oerskovia turbata</name>
    <dbReference type="NCBI Taxonomy" id="1713"/>
    <lineage>
        <taxon>Bacteria</taxon>
        <taxon>Bacillati</taxon>
        <taxon>Actinomycetota</taxon>
        <taxon>Actinomycetes</taxon>
        <taxon>Micrococcales</taxon>
        <taxon>Cellulomonadaceae</taxon>
        <taxon>Oerskovia</taxon>
    </lineage>
</organism>
<evidence type="ECO:0000313" key="4">
    <source>
        <dbReference type="EMBL" id="RXR31953.1"/>
    </source>
</evidence>
<dbReference type="Proteomes" id="UP000289805">
    <property type="component" value="Unassembled WGS sequence"/>
</dbReference>
<dbReference type="Gene3D" id="1.10.8.1050">
    <property type="entry name" value="Antitoxin VbhA-like"/>
    <property type="match status" value="1"/>
</dbReference>
<evidence type="ECO:0000313" key="3">
    <source>
        <dbReference type="EMBL" id="RXR22088.1"/>
    </source>
</evidence>
<dbReference type="AlphaFoldDB" id="A0A4Q1KPF0"/>
<dbReference type="EMBL" id="SDJR01000014">
    <property type="protein sequence ID" value="RXR22088.1"/>
    <property type="molecule type" value="Genomic_DNA"/>
</dbReference>
<evidence type="ECO:0000313" key="6">
    <source>
        <dbReference type="Proteomes" id="UP000290517"/>
    </source>
</evidence>
<evidence type="ECO:0000313" key="5">
    <source>
        <dbReference type="Proteomes" id="UP000289805"/>
    </source>
</evidence>
<protein>
    <recommendedName>
        <fullName evidence="2">Antitoxin VbhA domain-containing protein</fullName>
    </recommendedName>
</protein>